<name>K4BLB1_SOLLC</name>
<dbReference type="PaxDb" id="4081-Solyc03g116090.2.1"/>
<dbReference type="Proteomes" id="UP000004994">
    <property type="component" value="Chromosome 3"/>
</dbReference>
<sequence length="46" mass="5598">MVKISWPRYGHIMELGCHVRRPFRFKEHLKSNSNLIFIYSIKYLST</sequence>
<dbReference type="InParanoid" id="K4BLB1"/>
<dbReference type="Gramene" id="Solyc03g116090.2.1">
    <property type="protein sequence ID" value="Solyc03g116090.2.1"/>
    <property type="gene ID" value="Solyc03g116090.2"/>
</dbReference>
<organism evidence="1">
    <name type="scientific">Solanum lycopersicum</name>
    <name type="common">Tomato</name>
    <name type="synonym">Lycopersicon esculentum</name>
    <dbReference type="NCBI Taxonomy" id="4081"/>
    <lineage>
        <taxon>Eukaryota</taxon>
        <taxon>Viridiplantae</taxon>
        <taxon>Streptophyta</taxon>
        <taxon>Embryophyta</taxon>
        <taxon>Tracheophyta</taxon>
        <taxon>Spermatophyta</taxon>
        <taxon>Magnoliopsida</taxon>
        <taxon>eudicotyledons</taxon>
        <taxon>Gunneridae</taxon>
        <taxon>Pentapetalae</taxon>
        <taxon>asterids</taxon>
        <taxon>lamiids</taxon>
        <taxon>Solanales</taxon>
        <taxon>Solanaceae</taxon>
        <taxon>Solanoideae</taxon>
        <taxon>Solaneae</taxon>
        <taxon>Solanum</taxon>
        <taxon>Solanum subgen. Lycopersicon</taxon>
    </lineage>
</organism>
<reference evidence="1" key="2">
    <citation type="submission" date="2015-06" db="UniProtKB">
        <authorList>
            <consortium name="EnsemblPlants"/>
        </authorList>
    </citation>
    <scope>IDENTIFICATION</scope>
    <source>
        <strain evidence="1">cv. Heinz 1706</strain>
    </source>
</reference>
<dbReference type="EnsemblPlants" id="Solyc03g116090.2.1">
    <property type="protein sequence ID" value="Solyc03g116090.2.1"/>
    <property type="gene ID" value="Solyc03g116090.2"/>
</dbReference>
<dbReference type="HOGENOM" id="CLU_3192346_0_0_1"/>
<accession>K4BLB1</accession>
<protein>
    <submittedName>
        <fullName evidence="1">Uncharacterized protein</fullName>
    </submittedName>
</protein>
<dbReference type="AlphaFoldDB" id="K4BLB1"/>
<reference evidence="1" key="1">
    <citation type="journal article" date="2012" name="Nature">
        <title>The tomato genome sequence provides insights into fleshy fruit evolution.</title>
        <authorList>
            <consortium name="Tomato Genome Consortium"/>
        </authorList>
    </citation>
    <scope>NUCLEOTIDE SEQUENCE [LARGE SCALE GENOMIC DNA]</scope>
    <source>
        <strain evidence="1">cv. Heinz 1706</strain>
    </source>
</reference>
<evidence type="ECO:0000313" key="1">
    <source>
        <dbReference type="EnsemblPlants" id="Solyc03g116090.2.1"/>
    </source>
</evidence>
<keyword evidence="2" id="KW-1185">Reference proteome</keyword>
<proteinExistence type="predicted"/>
<evidence type="ECO:0000313" key="2">
    <source>
        <dbReference type="Proteomes" id="UP000004994"/>
    </source>
</evidence>